<dbReference type="Gene3D" id="1.10.3730.20">
    <property type="match status" value="1"/>
</dbReference>
<evidence type="ECO:0000313" key="2">
    <source>
        <dbReference type="EMBL" id="ETJ20766.1"/>
    </source>
</evidence>
<reference evidence="2" key="1">
    <citation type="submission" date="2013-12" db="EMBL/GenBank/DDBJ databases">
        <title>A Varibaculum cambriense genome reconstructed from a premature infant gut community with otherwise low bacterial novelty that shifts toward anaerobic metabolism during the third week of life.</title>
        <authorList>
            <person name="Brown C.T."/>
            <person name="Sharon I."/>
            <person name="Thomas B.C."/>
            <person name="Castelle C.J."/>
            <person name="Morowitz M.J."/>
            <person name="Banfield J.F."/>
        </authorList>
    </citation>
    <scope>NUCLEOTIDE SEQUENCE</scope>
</reference>
<dbReference type="SUPFAM" id="SSF103481">
    <property type="entry name" value="Multidrug resistance efflux transporter EmrE"/>
    <property type="match status" value="1"/>
</dbReference>
<evidence type="ECO:0000256" key="1">
    <source>
        <dbReference type="SAM" id="Phobius"/>
    </source>
</evidence>
<dbReference type="EMBL" id="AZMM01018383">
    <property type="protein sequence ID" value="ETJ20766.1"/>
    <property type="molecule type" value="Genomic_DNA"/>
</dbReference>
<dbReference type="InterPro" id="IPR037185">
    <property type="entry name" value="EmrE-like"/>
</dbReference>
<dbReference type="Pfam" id="PF13536">
    <property type="entry name" value="EmrE"/>
    <property type="match status" value="1"/>
</dbReference>
<comment type="caution">
    <text evidence="2">The sequence shown here is derived from an EMBL/GenBank/DDBJ whole genome shotgun (WGS) entry which is preliminary data.</text>
</comment>
<keyword evidence="1" id="KW-0472">Membrane</keyword>
<gene>
    <name evidence="2" type="ORF">Q604_UNBC18383G0002</name>
</gene>
<keyword evidence="1" id="KW-0812">Transmembrane</keyword>
<dbReference type="InterPro" id="IPR032713">
    <property type="entry name" value="EmrE"/>
</dbReference>
<sequence>MKSHAAVEATQAMEVIFSVLLSLLFLGHALPTPAQLAGLCLMVFGIIMLSIRE</sequence>
<dbReference type="AlphaFoldDB" id="W1WS90"/>
<accession>W1WS90</accession>
<organism evidence="2">
    <name type="scientific">human gut metagenome</name>
    <dbReference type="NCBI Taxonomy" id="408170"/>
    <lineage>
        <taxon>unclassified sequences</taxon>
        <taxon>metagenomes</taxon>
        <taxon>organismal metagenomes</taxon>
    </lineage>
</organism>
<protein>
    <submittedName>
        <fullName evidence="2">Permease of the major facilitator superfamily</fullName>
    </submittedName>
</protein>
<keyword evidence="1" id="KW-1133">Transmembrane helix</keyword>
<feature type="transmembrane region" description="Helical" evidence="1">
    <location>
        <begin position="12"/>
        <end position="30"/>
    </location>
</feature>
<name>W1WS90_9ZZZZ</name>
<proteinExistence type="predicted"/>
<feature type="transmembrane region" description="Helical" evidence="1">
    <location>
        <begin position="36"/>
        <end position="52"/>
    </location>
</feature>